<evidence type="ECO:0008006" key="4">
    <source>
        <dbReference type="Google" id="ProtNLM"/>
    </source>
</evidence>
<dbReference type="EMBL" id="CAUYUJ010016021">
    <property type="protein sequence ID" value="CAK0860901.1"/>
    <property type="molecule type" value="Genomic_DNA"/>
</dbReference>
<comment type="caution">
    <text evidence="2">The sequence shown here is derived from an EMBL/GenBank/DDBJ whole genome shotgun (WGS) entry which is preliminary data.</text>
</comment>
<keyword evidence="3" id="KW-1185">Reference proteome</keyword>
<name>A0ABN9ULY6_9DINO</name>
<reference evidence="2" key="1">
    <citation type="submission" date="2023-10" db="EMBL/GenBank/DDBJ databases">
        <authorList>
            <person name="Chen Y."/>
            <person name="Shah S."/>
            <person name="Dougan E. K."/>
            <person name="Thang M."/>
            <person name="Chan C."/>
        </authorList>
    </citation>
    <scope>NUCLEOTIDE SEQUENCE [LARGE SCALE GENOMIC DNA]</scope>
</reference>
<evidence type="ECO:0000313" key="3">
    <source>
        <dbReference type="Proteomes" id="UP001189429"/>
    </source>
</evidence>
<feature type="region of interest" description="Disordered" evidence="1">
    <location>
        <begin position="197"/>
        <end position="262"/>
    </location>
</feature>
<protein>
    <recommendedName>
        <fullName evidence="4">Tubulin-specific chaperone A</fullName>
    </recommendedName>
</protein>
<feature type="compositionally biased region" description="Basic residues" evidence="1">
    <location>
        <begin position="132"/>
        <end position="159"/>
    </location>
</feature>
<feature type="region of interest" description="Disordered" evidence="1">
    <location>
        <begin position="282"/>
        <end position="352"/>
    </location>
</feature>
<evidence type="ECO:0000256" key="1">
    <source>
        <dbReference type="SAM" id="MobiDB-lite"/>
    </source>
</evidence>
<evidence type="ECO:0000313" key="2">
    <source>
        <dbReference type="EMBL" id="CAK0860901.1"/>
    </source>
</evidence>
<dbReference type="Proteomes" id="UP001189429">
    <property type="component" value="Unassembled WGS sequence"/>
</dbReference>
<feature type="compositionally biased region" description="Basic and acidic residues" evidence="1">
    <location>
        <begin position="282"/>
        <end position="295"/>
    </location>
</feature>
<feature type="region of interest" description="Disordered" evidence="1">
    <location>
        <begin position="125"/>
        <end position="166"/>
    </location>
</feature>
<proteinExistence type="predicted"/>
<feature type="non-terminal residue" evidence="2">
    <location>
        <position position="1"/>
    </location>
</feature>
<organism evidence="2 3">
    <name type="scientific">Prorocentrum cordatum</name>
    <dbReference type="NCBI Taxonomy" id="2364126"/>
    <lineage>
        <taxon>Eukaryota</taxon>
        <taxon>Sar</taxon>
        <taxon>Alveolata</taxon>
        <taxon>Dinophyceae</taxon>
        <taxon>Prorocentrales</taxon>
        <taxon>Prorocentraceae</taxon>
        <taxon>Prorocentrum</taxon>
    </lineage>
</organism>
<accession>A0ABN9ULY6</accession>
<sequence>SHCCGSSGCRYRPAAYSRAPPLRGPGGTMQRLARGLLGLATLAGRTEAARLDRHGSGATPIGKVLELLAKLDSQLVKDGEEADKAHAEYQDWCKFGKKDDLEYQKKTSTSEIDELTATIEKSKSDVVSETTRRRRDRGARLRHRAGRGRPQGRHHHPRQRERGVRGCRDGELVDVIDTLDRAINMLERKLRDHLRARAAHHRHPQHRVADQGPTGCHRGCRAATARRAEADGPGAEPCRRRGPDGSDEDPMGAPAAKAYESHSSNIVEVLEDMRAKAEAQLDEVRKQETGAHHSYELTAQSLRDQAAADTKEPSSARPSPRRPWRRRPAPPPRATCRLPKRPWTPPRRSSRR</sequence>
<feature type="compositionally biased region" description="Basic residues" evidence="1">
    <location>
        <begin position="197"/>
        <end position="206"/>
    </location>
</feature>
<gene>
    <name evidence="2" type="ORF">PCOR1329_LOCUS49731</name>
</gene>
<feature type="compositionally biased region" description="Basic residues" evidence="1">
    <location>
        <begin position="319"/>
        <end position="328"/>
    </location>
</feature>